<proteinExistence type="predicted"/>
<dbReference type="GeneTree" id="ENSGT00940000157937"/>
<dbReference type="SMART" id="SM00315">
    <property type="entry name" value="RGS"/>
    <property type="match status" value="1"/>
</dbReference>
<feature type="domain" description="RGS" evidence="1">
    <location>
        <begin position="58"/>
        <end position="174"/>
    </location>
</feature>
<evidence type="ECO:0000313" key="2">
    <source>
        <dbReference type="Ensembl" id="ENSSAUP00010014960.1"/>
    </source>
</evidence>
<evidence type="ECO:0000259" key="1">
    <source>
        <dbReference type="PROSITE" id="PS50132"/>
    </source>
</evidence>
<keyword evidence="3" id="KW-1185">Reference proteome</keyword>
<dbReference type="Pfam" id="PF00615">
    <property type="entry name" value="RGS"/>
    <property type="match status" value="1"/>
</dbReference>
<accession>A0A671UQV8</accession>
<dbReference type="OMA" id="WKSRIHT"/>
<dbReference type="PANTHER" id="PTHR10845">
    <property type="entry name" value="REGULATOR OF G PROTEIN SIGNALING"/>
    <property type="match status" value="1"/>
</dbReference>
<protein>
    <submittedName>
        <fullName evidence="2">Regulator of G protein signaling 2</fullName>
    </submittedName>
</protein>
<dbReference type="InterPro" id="IPR036305">
    <property type="entry name" value="RGS_sf"/>
</dbReference>
<sequence length="233" mass="26895">MQCFTQLGRSDFLNTSTVDFSCRHNAWKSRIHKFIQSPLPWRKISRQETNEASLLVESLEALLSQKRGQSAFRDFLKSEFCEENLDFWLACEDFKSYDSQEELTRKAASIYEEFIEADSPKQVNIDFYTRDIISQSLQQPSPSCFVVAQRKIYSLMENGSFPRFIQSEQYKVLFDATSKPRGPGKHRTALKIKSTGDLMQHDSKPIILQRELYLCTRTDFAHADAAKCCTGTD</sequence>
<dbReference type="PRINTS" id="PR01301">
    <property type="entry name" value="RGSPROTEIN"/>
</dbReference>
<dbReference type="InParanoid" id="A0A671UQV8"/>
<dbReference type="PROSITE" id="PS50132">
    <property type="entry name" value="RGS"/>
    <property type="match status" value="1"/>
</dbReference>
<reference evidence="2" key="1">
    <citation type="submission" date="2021-04" db="EMBL/GenBank/DDBJ databases">
        <authorList>
            <consortium name="Wellcome Sanger Institute Data Sharing"/>
        </authorList>
    </citation>
    <scope>NUCLEOTIDE SEQUENCE [LARGE SCALE GENOMIC DNA]</scope>
</reference>
<dbReference type="InterPro" id="IPR044926">
    <property type="entry name" value="RGS_subdomain_2"/>
</dbReference>
<reference evidence="2" key="2">
    <citation type="submission" date="2025-08" db="UniProtKB">
        <authorList>
            <consortium name="Ensembl"/>
        </authorList>
    </citation>
    <scope>IDENTIFICATION</scope>
</reference>
<dbReference type="Gene3D" id="1.10.167.10">
    <property type="entry name" value="Regulator of G-protein Signalling 4, domain 2"/>
    <property type="match status" value="1"/>
</dbReference>
<dbReference type="Ensembl" id="ENSSAUT00010015871.1">
    <property type="protein sequence ID" value="ENSSAUP00010014960.1"/>
    <property type="gene ID" value="ENSSAUG00010006974.1"/>
</dbReference>
<organism evidence="2 3">
    <name type="scientific">Sparus aurata</name>
    <name type="common">Gilthead sea bream</name>
    <dbReference type="NCBI Taxonomy" id="8175"/>
    <lineage>
        <taxon>Eukaryota</taxon>
        <taxon>Metazoa</taxon>
        <taxon>Chordata</taxon>
        <taxon>Craniata</taxon>
        <taxon>Vertebrata</taxon>
        <taxon>Euteleostomi</taxon>
        <taxon>Actinopterygii</taxon>
        <taxon>Neopterygii</taxon>
        <taxon>Teleostei</taxon>
        <taxon>Neoteleostei</taxon>
        <taxon>Acanthomorphata</taxon>
        <taxon>Eupercaria</taxon>
        <taxon>Spariformes</taxon>
        <taxon>Sparidae</taxon>
        <taxon>Sparus</taxon>
    </lineage>
</organism>
<dbReference type="Proteomes" id="UP000472265">
    <property type="component" value="Chromosome 21"/>
</dbReference>
<dbReference type="InterPro" id="IPR016137">
    <property type="entry name" value="RGS"/>
</dbReference>
<dbReference type="FunFam" id="1.10.167.10:FF:000001">
    <property type="entry name" value="Putative regulator of g-protein signaling 12"/>
    <property type="match status" value="1"/>
</dbReference>
<dbReference type="SUPFAM" id="SSF48097">
    <property type="entry name" value="Regulator of G-protein signaling, RGS"/>
    <property type="match status" value="1"/>
</dbReference>
<dbReference type="AlphaFoldDB" id="A0A671UQV8"/>
<evidence type="ECO:0000313" key="3">
    <source>
        <dbReference type="Proteomes" id="UP000472265"/>
    </source>
</evidence>
<name>A0A671UQV8_SPAAU</name>
<gene>
    <name evidence="2" type="primary">LOC115572094</name>
</gene>
<reference evidence="2" key="3">
    <citation type="submission" date="2025-09" db="UniProtKB">
        <authorList>
            <consortium name="Ensembl"/>
        </authorList>
    </citation>
    <scope>IDENTIFICATION</scope>
</reference>
<dbReference type="PANTHER" id="PTHR10845:SF43">
    <property type="entry name" value="REGULATOR OF G-PROTEIN SIGNALING 2"/>
    <property type="match status" value="1"/>
</dbReference>